<feature type="chain" id="PRO_5015119777" description="SCP domain-containing protein" evidence="1">
    <location>
        <begin position="23"/>
        <end position="181"/>
    </location>
</feature>
<keyword evidence="4" id="KW-1185">Reference proteome</keyword>
<dbReference type="InterPro" id="IPR001283">
    <property type="entry name" value="CRISP-related"/>
</dbReference>
<evidence type="ECO:0000256" key="1">
    <source>
        <dbReference type="SAM" id="SignalP"/>
    </source>
</evidence>
<dbReference type="OrthoDB" id="9794228at2"/>
<gene>
    <name evidence="3" type="ORF">C7H85_08590</name>
</gene>
<dbReference type="InterPro" id="IPR018244">
    <property type="entry name" value="Allrgn_V5/Tpx1_CS"/>
</dbReference>
<feature type="signal peptide" evidence="1">
    <location>
        <begin position="1"/>
        <end position="22"/>
    </location>
</feature>
<dbReference type="SUPFAM" id="SSF55797">
    <property type="entry name" value="PR-1-like"/>
    <property type="match status" value="1"/>
</dbReference>
<sequence>MHLVHLSLLTLLLTACGGPATWAPGPISVITPDAGLPGPGVLTQDQRRVLLEAHNKAREEVGAPPLGWSAHATEQAERWAGALARRCVLEHSQGSGFGENLFMGTLGFYDELDGVRAWEEEKRDYRGQPLTRALAPVVGHYTQMVWPATRELGCATSVCDDKLILVCHYHPPGNYLGERAY</sequence>
<dbReference type="PROSITE" id="PS01010">
    <property type="entry name" value="CRISP_2"/>
    <property type="match status" value="1"/>
</dbReference>
<organism evidence="3 4">
    <name type="scientific">Zobellella endophytica</name>
    <dbReference type="NCBI Taxonomy" id="2116700"/>
    <lineage>
        <taxon>Bacteria</taxon>
        <taxon>Pseudomonadati</taxon>
        <taxon>Pseudomonadota</taxon>
        <taxon>Gammaproteobacteria</taxon>
        <taxon>Aeromonadales</taxon>
        <taxon>Aeromonadaceae</taxon>
        <taxon>Zobellella</taxon>
    </lineage>
</organism>
<dbReference type="Pfam" id="PF00188">
    <property type="entry name" value="CAP"/>
    <property type="match status" value="1"/>
</dbReference>
<dbReference type="PRINTS" id="PR00837">
    <property type="entry name" value="V5TPXLIKE"/>
</dbReference>
<protein>
    <recommendedName>
        <fullName evidence="2">SCP domain-containing protein</fullName>
    </recommendedName>
</protein>
<dbReference type="PROSITE" id="PS01009">
    <property type="entry name" value="CRISP_1"/>
    <property type="match status" value="1"/>
</dbReference>
<feature type="domain" description="SCP" evidence="2">
    <location>
        <begin position="45"/>
        <end position="177"/>
    </location>
</feature>
<comment type="caution">
    <text evidence="3">The sequence shown here is derived from an EMBL/GenBank/DDBJ whole genome shotgun (WGS) entry which is preliminary data.</text>
</comment>
<dbReference type="InterPro" id="IPR035940">
    <property type="entry name" value="CAP_sf"/>
</dbReference>
<dbReference type="SMART" id="SM00198">
    <property type="entry name" value="SCP"/>
    <property type="match status" value="1"/>
</dbReference>
<dbReference type="PANTHER" id="PTHR10334">
    <property type="entry name" value="CYSTEINE-RICH SECRETORY PROTEIN-RELATED"/>
    <property type="match status" value="1"/>
</dbReference>
<dbReference type="Gene3D" id="3.40.33.10">
    <property type="entry name" value="CAP"/>
    <property type="match status" value="1"/>
</dbReference>
<evidence type="ECO:0000313" key="4">
    <source>
        <dbReference type="Proteomes" id="UP000240243"/>
    </source>
</evidence>
<dbReference type="EMBL" id="PXYG01000002">
    <property type="protein sequence ID" value="PSJ46659.1"/>
    <property type="molecule type" value="Genomic_DNA"/>
</dbReference>
<dbReference type="GO" id="GO:0005576">
    <property type="term" value="C:extracellular region"/>
    <property type="evidence" value="ECO:0007669"/>
    <property type="project" value="InterPro"/>
</dbReference>
<dbReference type="RefSeq" id="WP_106729271.1">
    <property type="nucleotide sequence ID" value="NZ_PXYG01000002.1"/>
</dbReference>
<dbReference type="AlphaFoldDB" id="A0A2P7R8Y0"/>
<name>A0A2P7R8Y0_9GAMM</name>
<dbReference type="Proteomes" id="UP000240243">
    <property type="component" value="Unassembled WGS sequence"/>
</dbReference>
<proteinExistence type="predicted"/>
<keyword evidence="1" id="KW-0732">Signal</keyword>
<accession>A0A2P7R8Y0</accession>
<dbReference type="InterPro" id="IPR014044">
    <property type="entry name" value="CAP_dom"/>
</dbReference>
<evidence type="ECO:0000313" key="3">
    <source>
        <dbReference type="EMBL" id="PSJ46659.1"/>
    </source>
</evidence>
<reference evidence="3 4" key="1">
    <citation type="submission" date="2018-03" db="EMBL/GenBank/DDBJ databases">
        <title>The draft genome of Zobellella sp. 59N8.</title>
        <authorList>
            <person name="Liu L."/>
            <person name="Li L."/>
            <person name="Zhang X."/>
            <person name="Liang L."/>
            <person name="Wang T."/>
        </authorList>
    </citation>
    <scope>NUCLEOTIDE SEQUENCE [LARGE SCALE GENOMIC DNA]</scope>
    <source>
        <strain evidence="3 4">59N8</strain>
    </source>
</reference>
<evidence type="ECO:0000259" key="2">
    <source>
        <dbReference type="SMART" id="SM00198"/>
    </source>
</evidence>